<dbReference type="PROSITE" id="PS50157">
    <property type="entry name" value="ZINC_FINGER_C2H2_2"/>
    <property type="match status" value="3"/>
</dbReference>
<dbReference type="InterPro" id="IPR013087">
    <property type="entry name" value="Znf_C2H2_type"/>
</dbReference>
<dbReference type="SUPFAM" id="SSF57667">
    <property type="entry name" value="beta-beta-alpha zinc fingers"/>
    <property type="match status" value="2"/>
</dbReference>
<comment type="similarity">
    <text evidence="3">Belongs to the krueppel C2H2-type zinc-finger protein family.</text>
</comment>
<dbReference type="Gene3D" id="3.30.160.60">
    <property type="entry name" value="Classic Zinc Finger"/>
    <property type="match status" value="3"/>
</dbReference>
<keyword evidence="9" id="KW-0238">DNA-binding</keyword>
<dbReference type="GO" id="GO:0000981">
    <property type="term" value="F:DNA-binding transcription factor activity, RNA polymerase II-specific"/>
    <property type="evidence" value="ECO:0007669"/>
    <property type="project" value="TreeGrafter"/>
</dbReference>
<gene>
    <name evidence="15" type="primary">KLF13</name>
</gene>
<keyword evidence="5" id="KW-0677">Repeat</keyword>
<dbReference type="GO" id="GO:0000978">
    <property type="term" value="F:RNA polymerase II cis-regulatory region sequence-specific DNA binding"/>
    <property type="evidence" value="ECO:0007669"/>
    <property type="project" value="TreeGrafter"/>
</dbReference>
<feature type="domain" description="C2H2-type" evidence="14">
    <location>
        <begin position="117"/>
        <end position="146"/>
    </location>
</feature>
<evidence type="ECO:0000256" key="2">
    <source>
        <dbReference type="ARBA" id="ARBA00004123"/>
    </source>
</evidence>
<keyword evidence="7" id="KW-0862">Zinc</keyword>
<evidence type="ECO:0000256" key="11">
    <source>
        <dbReference type="ARBA" id="ARBA00023242"/>
    </source>
</evidence>
<dbReference type="OrthoDB" id="6365676at2759"/>
<keyword evidence="10" id="KW-0804">Transcription</keyword>
<evidence type="ECO:0000256" key="3">
    <source>
        <dbReference type="ARBA" id="ARBA00006991"/>
    </source>
</evidence>
<sequence>MTTNERFLENTLEKVINILASLKENRARTNENLSKEFNDSFFPTPPRSTSSSPAEKMLNNDIKRIDTGGSNSFLSNDPLFTLSSNSISSEKDITFASETNIAVKKNKDTQNEIKKTHKCSYENCSKSYGKSSHLKAHIRIHTGEKPFVCSWKTGNIACGKRFARSDELSRHHRVHTGEKNYVCSVCSKRFMRSDHLSKHERRHADFNSSTNISSAPRQIENVFSSFALNNTMKTIEFKYNDIFTPKQVISCQRSETKF</sequence>
<dbReference type="FunFam" id="3.30.160.60:FF:000226">
    <property type="entry name" value="Zinc finger protein 236 variant"/>
    <property type="match status" value="1"/>
</dbReference>
<evidence type="ECO:0000256" key="9">
    <source>
        <dbReference type="ARBA" id="ARBA00023125"/>
    </source>
</evidence>
<protein>
    <submittedName>
        <fullName evidence="15">Krueppel-like factor 13</fullName>
    </submittedName>
</protein>
<feature type="domain" description="C2H2-type" evidence="14">
    <location>
        <begin position="181"/>
        <end position="208"/>
    </location>
</feature>
<dbReference type="FunFam" id="3.30.160.60:FF:001182">
    <property type="entry name" value="Zinc finger, C2H2 type"/>
    <property type="match status" value="1"/>
</dbReference>
<evidence type="ECO:0000256" key="1">
    <source>
        <dbReference type="ARBA" id="ARBA00003767"/>
    </source>
</evidence>
<keyword evidence="8" id="KW-0805">Transcription regulation</keyword>
<dbReference type="KEGG" id="hmg:100207116"/>
<keyword evidence="13" id="KW-0175">Coiled coil</keyword>
<dbReference type="InterPro" id="IPR036236">
    <property type="entry name" value="Znf_C2H2_sf"/>
</dbReference>
<dbReference type="OMA" id="MTTNERF"/>
<keyword evidence="11" id="KW-0539">Nucleus</keyword>
<reference evidence="15" key="1">
    <citation type="journal article" date="2013" name="Genome Biol. Evol.">
        <title>Punctuated emergences of genetic and phenotypic innovations in eumetazoan, bilaterian, euteleostome, and hominidae ancestors.</title>
        <authorList>
            <person name="Wenger Y."/>
            <person name="Galliot B."/>
        </authorList>
    </citation>
    <scope>NUCLEOTIDE SEQUENCE</scope>
    <source>
        <tissue evidence="15">Whole animals</tissue>
    </source>
</reference>
<dbReference type="GO" id="GO:0005634">
    <property type="term" value="C:nucleus"/>
    <property type="evidence" value="ECO:0007669"/>
    <property type="project" value="UniProtKB-SubCell"/>
</dbReference>
<dbReference type="PANTHER" id="PTHR23235">
    <property type="entry name" value="KRUEPPEL-LIKE TRANSCRIPTION FACTOR"/>
    <property type="match status" value="1"/>
</dbReference>
<dbReference type="FunFam" id="3.30.160.60:FF:000018">
    <property type="entry name" value="Krueppel-like factor 15"/>
    <property type="match status" value="1"/>
</dbReference>
<evidence type="ECO:0000256" key="5">
    <source>
        <dbReference type="ARBA" id="ARBA00022737"/>
    </source>
</evidence>
<feature type="domain" description="C2H2-type" evidence="14">
    <location>
        <begin position="147"/>
        <end position="180"/>
    </location>
</feature>
<evidence type="ECO:0000256" key="6">
    <source>
        <dbReference type="ARBA" id="ARBA00022771"/>
    </source>
</evidence>
<dbReference type="PROSITE" id="PS00028">
    <property type="entry name" value="ZINC_FINGER_C2H2_1"/>
    <property type="match status" value="2"/>
</dbReference>
<name>T2M360_HYDVU</name>
<dbReference type="AlphaFoldDB" id="T2M360"/>
<comment type="function">
    <text evidence="1">May be involved in transcriptional regulation.</text>
</comment>
<evidence type="ECO:0000256" key="8">
    <source>
        <dbReference type="ARBA" id="ARBA00023015"/>
    </source>
</evidence>
<evidence type="ECO:0000259" key="14">
    <source>
        <dbReference type="PROSITE" id="PS50157"/>
    </source>
</evidence>
<proteinExistence type="evidence at transcript level"/>
<keyword evidence="4" id="KW-0479">Metal-binding</keyword>
<evidence type="ECO:0000256" key="13">
    <source>
        <dbReference type="SAM" id="Coils"/>
    </source>
</evidence>
<dbReference type="EMBL" id="HAAD01000200">
    <property type="protein sequence ID" value="CDG66432.1"/>
    <property type="molecule type" value="mRNA"/>
</dbReference>
<evidence type="ECO:0000256" key="7">
    <source>
        <dbReference type="ARBA" id="ARBA00022833"/>
    </source>
</evidence>
<organism evidence="15">
    <name type="scientific">Hydra vulgaris</name>
    <name type="common">Hydra</name>
    <name type="synonym">Hydra attenuata</name>
    <dbReference type="NCBI Taxonomy" id="6087"/>
    <lineage>
        <taxon>Eukaryota</taxon>
        <taxon>Metazoa</taxon>
        <taxon>Cnidaria</taxon>
        <taxon>Hydrozoa</taxon>
        <taxon>Hydroidolina</taxon>
        <taxon>Anthoathecata</taxon>
        <taxon>Aplanulata</taxon>
        <taxon>Hydridae</taxon>
        <taxon>Hydra</taxon>
    </lineage>
</organism>
<evidence type="ECO:0000313" key="15">
    <source>
        <dbReference type="EMBL" id="CDG66432.1"/>
    </source>
</evidence>
<evidence type="ECO:0000256" key="10">
    <source>
        <dbReference type="ARBA" id="ARBA00023163"/>
    </source>
</evidence>
<evidence type="ECO:0000256" key="12">
    <source>
        <dbReference type="PROSITE-ProRule" id="PRU00042"/>
    </source>
</evidence>
<dbReference type="PANTHER" id="PTHR23235:SF120">
    <property type="entry name" value="KRUPPEL-LIKE FACTOR 15"/>
    <property type="match status" value="1"/>
</dbReference>
<accession>T2M360</accession>
<comment type="subcellular location">
    <subcellularLocation>
        <location evidence="2">Nucleus</location>
    </subcellularLocation>
</comment>
<dbReference type="SMART" id="SM00355">
    <property type="entry name" value="ZnF_C2H2"/>
    <property type="match status" value="3"/>
</dbReference>
<dbReference type="Pfam" id="PF00096">
    <property type="entry name" value="zf-C2H2"/>
    <property type="match status" value="3"/>
</dbReference>
<keyword evidence="6 12" id="KW-0863">Zinc-finger</keyword>
<feature type="coiled-coil region" evidence="13">
    <location>
        <begin position="5"/>
        <end position="39"/>
    </location>
</feature>
<evidence type="ECO:0000256" key="4">
    <source>
        <dbReference type="ARBA" id="ARBA00022723"/>
    </source>
</evidence>
<dbReference type="GO" id="GO:0008270">
    <property type="term" value="F:zinc ion binding"/>
    <property type="evidence" value="ECO:0007669"/>
    <property type="project" value="UniProtKB-KW"/>
</dbReference>